<dbReference type="AlphaFoldDB" id="A0A366CTR2"/>
<dbReference type="OrthoDB" id="9799812at2"/>
<dbReference type="EMBL" id="QNRF01000012">
    <property type="protein sequence ID" value="RBO79666.1"/>
    <property type="molecule type" value="Genomic_DNA"/>
</dbReference>
<dbReference type="RefSeq" id="WP_113875658.1">
    <property type="nucleotide sequence ID" value="NZ_QNRF01000012.1"/>
</dbReference>
<dbReference type="Gene3D" id="1.20.120.530">
    <property type="entry name" value="GntR ligand-binding domain-like"/>
    <property type="match status" value="1"/>
</dbReference>
<reference evidence="5 6" key="1">
    <citation type="submission" date="2018-06" db="EMBL/GenBank/DDBJ databases">
        <title>Genomic Encyclopedia of Type Strains, Phase III (KMG-III): the genomes of soil and plant-associated and newly described type strains.</title>
        <authorList>
            <person name="Whitman W."/>
        </authorList>
    </citation>
    <scope>NUCLEOTIDE SEQUENCE [LARGE SCALE GENOMIC DNA]</scope>
    <source>
        <strain evidence="5 6">CECT 7732</strain>
    </source>
</reference>
<dbReference type="InterPro" id="IPR000524">
    <property type="entry name" value="Tscrpt_reg_HTH_GntR"/>
</dbReference>
<evidence type="ECO:0000256" key="1">
    <source>
        <dbReference type="ARBA" id="ARBA00023015"/>
    </source>
</evidence>
<dbReference type="SUPFAM" id="SSF46785">
    <property type="entry name" value="Winged helix' DNA-binding domain"/>
    <property type="match status" value="1"/>
</dbReference>
<dbReference type="PROSITE" id="PS50949">
    <property type="entry name" value="HTH_GNTR"/>
    <property type="match status" value="1"/>
</dbReference>
<keyword evidence="2" id="KW-0238">DNA-binding</keyword>
<dbReference type="SMART" id="SM00345">
    <property type="entry name" value="HTH_GNTR"/>
    <property type="match status" value="1"/>
</dbReference>
<evidence type="ECO:0000313" key="5">
    <source>
        <dbReference type="EMBL" id="RBO79666.1"/>
    </source>
</evidence>
<dbReference type="Gene3D" id="1.10.10.10">
    <property type="entry name" value="Winged helix-like DNA-binding domain superfamily/Winged helix DNA-binding domain"/>
    <property type="match status" value="1"/>
</dbReference>
<dbReference type="InterPro" id="IPR011711">
    <property type="entry name" value="GntR_C"/>
</dbReference>
<evidence type="ECO:0000259" key="4">
    <source>
        <dbReference type="PROSITE" id="PS50949"/>
    </source>
</evidence>
<dbReference type="Pfam" id="PF00392">
    <property type="entry name" value="GntR"/>
    <property type="match status" value="1"/>
</dbReference>
<dbReference type="PANTHER" id="PTHR43537:SF24">
    <property type="entry name" value="GLUCONATE OPERON TRANSCRIPTIONAL REPRESSOR"/>
    <property type="match status" value="1"/>
</dbReference>
<dbReference type="SMART" id="SM00895">
    <property type="entry name" value="FCD"/>
    <property type="match status" value="1"/>
</dbReference>
<dbReference type="GO" id="GO:0003677">
    <property type="term" value="F:DNA binding"/>
    <property type="evidence" value="ECO:0007669"/>
    <property type="project" value="UniProtKB-KW"/>
</dbReference>
<dbReference type="GO" id="GO:0003700">
    <property type="term" value="F:DNA-binding transcription factor activity"/>
    <property type="evidence" value="ECO:0007669"/>
    <property type="project" value="InterPro"/>
</dbReference>
<feature type="domain" description="HTH gntR-type" evidence="4">
    <location>
        <begin position="1"/>
        <end position="64"/>
    </location>
</feature>
<keyword evidence="6" id="KW-1185">Reference proteome</keyword>
<sequence>MELINRIKEDILNNRLPMGVALRQTVLSTRYEVSRIPVRDALQALKAEAWLVPHGKAGVMIPKLNWKEAEDLALMRAKLETLALEFAFEHIRSTHLGEAYSYLRKLEVRDLTLLERGNLNWRFHYAIYRACDRPTLMRSIEVLNIQASRYLGFQFGPLGYHNHSQQEHSEWLELITCHDKVAAVQLLKKHIVSAGERLTEHLKKA</sequence>
<name>A0A366CTR2_9GAMM</name>
<keyword evidence="3" id="KW-0804">Transcription</keyword>
<evidence type="ECO:0000256" key="2">
    <source>
        <dbReference type="ARBA" id="ARBA00023125"/>
    </source>
</evidence>
<dbReference type="PANTHER" id="PTHR43537">
    <property type="entry name" value="TRANSCRIPTIONAL REGULATOR, GNTR FAMILY"/>
    <property type="match status" value="1"/>
</dbReference>
<comment type="caution">
    <text evidence="5">The sequence shown here is derived from an EMBL/GenBank/DDBJ whole genome shotgun (WGS) entry which is preliminary data.</text>
</comment>
<evidence type="ECO:0000313" key="6">
    <source>
        <dbReference type="Proteomes" id="UP000252086"/>
    </source>
</evidence>
<organism evidence="5 6">
    <name type="scientific">Marinomonas aquiplantarum</name>
    <dbReference type="NCBI Taxonomy" id="491951"/>
    <lineage>
        <taxon>Bacteria</taxon>
        <taxon>Pseudomonadati</taxon>
        <taxon>Pseudomonadota</taxon>
        <taxon>Gammaproteobacteria</taxon>
        <taxon>Oceanospirillales</taxon>
        <taxon>Oceanospirillaceae</taxon>
        <taxon>Marinomonas</taxon>
    </lineage>
</organism>
<dbReference type="SUPFAM" id="SSF48008">
    <property type="entry name" value="GntR ligand-binding domain-like"/>
    <property type="match status" value="1"/>
</dbReference>
<dbReference type="Pfam" id="PF07729">
    <property type="entry name" value="FCD"/>
    <property type="match status" value="1"/>
</dbReference>
<keyword evidence="1" id="KW-0805">Transcription regulation</keyword>
<dbReference type="InterPro" id="IPR036388">
    <property type="entry name" value="WH-like_DNA-bd_sf"/>
</dbReference>
<gene>
    <name evidence="5" type="ORF">DFP76_11256</name>
</gene>
<dbReference type="Proteomes" id="UP000252086">
    <property type="component" value="Unassembled WGS sequence"/>
</dbReference>
<protein>
    <submittedName>
        <fullName evidence="5">GntR family transcriptional regulator</fullName>
    </submittedName>
</protein>
<dbReference type="InterPro" id="IPR008920">
    <property type="entry name" value="TF_FadR/GntR_C"/>
</dbReference>
<accession>A0A366CTR2</accession>
<evidence type="ECO:0000256" key="3">
    <source>
        <dbReference type="ARBA" id="ARBA00023163"/>
    </source>
</evidence>
<proteinExistence type="predicted"/>
<dbReference type="InterPro" id="IPR036390">
    <property type="entry name" value="WH_DNA-bd_sf"/>
</dbReference>